<gene>
    <name evidence="2" type="ORF">GCM10023331_28540</name>
</gene>
<protein>
    <recommendedName>
        <fullName evidence="1">DUF7793 domain-containing protein</fullName>
    </recommendedName>
</protein>
<evidence type="ECO:0000313" key="3">
    <source>
        <dbReference type="Proteomes" id="UP001500298"/>
    </source>
</evidence>
<dbReference type="InterPro" id="IPR056695">
    <property type="entry name" value="DUF7793"/>
</dbReference>
<dbReference type="Pfam" id="PF25056">
    <property type="entry name" value="DUF7793"/>
    <property type="match status" value="1"/>
</dbReference>
<dbReference type="RefSeq" id="WP_345372928.1">
    <property type="nucleotide sequence ID" value="NZ_BAABJX010000043.1"/>
</dbReference>
<proteinExistence type="predicted"/>
<reference evidence="3" key="1">
    <citation type="journal article" date="2019" name="Int. J. Syst. Evol. Microbiol.">
        <title>The Global Catalogue of Microorganisms (GCM) 10K type strain sequencing project: providing services to taxonomists for standard genome sequencing and annotation.</title>
        <authorList>
            <consortium name="The Broad Institute Genomics Platform"/>
            <consortium name="The Broad Institute Genome Sequencing Center for Infectious Disease"/>
            <person name="Wu L."/>
            <person name="Ma J."/>
        </authorList>
    </citation>
    <scope>NUCLEOTIDE SEQUENCE [LARGE SCALE GENOMIC DNA]</scope>
    <source>
        <strain evidence="3">JCM 18326</strain>
    </source>
</reference>
<evidence type="ECO:0000313" key="2">
    <source>
        <dbReference type="EMBL" id="GAA4841844.1"/>
    </source>
</evidence>
<feature type="domain" description="DUF7793" evidence="1">
    <location>
        <begin position="18"/>
        <end position="129"/>
    </location>
</feature>
<accession>A0ABP9DF10</accession>
<evidence type="ECO:0000259" key="1">
    <source>
        <dbReference type="Pfam" id="PF25056"/>
    </source>
</evidence>
<dbReference type="Gene3D" id="3.40.970.30">
    <property type="entry name" value="yp_829618.1 like domains"/>
    <property type="match status" value="1"/>
</dbReference>
<keyword evidence="3" id="KW-1185">Reference proteome</keyword>
<name>A0ABP9DF10_9BACT</name>
<sequence length="138" mass="15912">MNNVRNIIKKSETQFAEIYLSDGILFYDYKPMNELSLKVAEECVQDRILFSNKTTYPCLFNIQSVKEVSKDARDYLANEGNQYILASAIVISSPIVKMLANFFIRVNKPKNPTKIFTDEVNAVEWLNQFNKTNDTVTK</sequence>
<organism evidence="2 3">
    <name type="scientific">Algivirga pacifica</name>
    <dbReference type="NCBI Taxonomy" id="1162670"/>
    <lineage>
        <taxon>Bacteria</taxon>
        <taxon>Pseudomonadati</taxon>
        <taxon>Bacteroidota</taxon>
        <taxon>Cytophagia</taxon>
        <taxon>Cytophagales</taxon>
        <taxon>Flammeovirgaceae</taxon>
        <taxon>Algivirga</taxon>
    </lineage>
</organism>
<comment type="caution">
    <text evidence="2">The sequence shown here is derived from an EMBL/GenBank/DDBJ whole genome shotgun (WGS) entry which is preliminary data.</text>
</comment>
<dbReference type="Proteomes" id="UP001500298">
    <property type="component" value="Unassembled WGS sequence"/>
</dbReference>
<dbReference type="EMBL" id="BAABJX010000043">
    <property type="protein sequence ID" value="GAA4841844.1"/>
    <property type="molecule type" value="Genomic_DNA"/>
</dbReference>